<keyword evidence="1" id="KW-1133">Transmembrane helix</keyword>
<accession>A0A212ITS7</accession>
<keyword evidence="1" id="KW-0812">Transmembrane</keyword>
<feature type="transmembrane region" description="Helical" evidence="1">
    <location>
        <begin position="6"/>
        <end position="24"/>
    </location>
</feature>
<proteinExistence type="predicted"/>
<evidence type="ECO:0000313" key="2">
    <source>
        <dbReference type="EMBL" id="SBV90592.1"/>
    </source>
</evidence>
<organism evidence="2">
    <name type="scientific">uncultured Dysgonomonas sp</name>
    <dbReference type="NCBI Taxonomy" id="206096"/>
    <lineage>
        <taxon>Bacteria</taxon>
        <taxon>Pseudomonadati</taxon>
        <taxon>Bacteroidota</taxon>
        <taxon>Bacteroidia</taxon>
        <taxon>Bacteroidales</taxon>
        <taxon>Dysgonomonadaceae</taxon>
        <taxon>Dysgonomonas</taxon>
        <taxon>environmental samples</taxon>
    </lineage>
</organism>
<name>A0A212ITS7_9BACT</name>
<protein>
    <submittedName>
        <fullName evidence="2">Uncharacterized protein</fullName>
    </submittedName>
</protein>
<keyword evidence="1" id="KW-0472">Membrane</keyword>
<sequence>MNKKKIITIVVFIIIIAGLGAYFFQPGTYVNARNYQLKDVASYEELRDKVELLKTNDSQYKAYSEDSVEFKPEIDNLGYLTMFVHLPRGKANVFFKTDTKRGLSGQVELKLIGVSRDSIDRSWKWFNTNELSKEDNKKYIKCFESEILDKLGKWKSK</sequence>
<reference evidence="2" key="1">
    <citation type="submission" date="2016-04" db="EMBL/GenBank/DDBJ databases">
        <authorList>
            <person name="Evans L.H."/>
            <person name="Alamgir A."/>
            <person name="Owens N."/>
            <person name="Weber N.D."/>
            <person name="Virtaneva K."/>
            <person name="Barbian K."/>
            <person name="Babar A."/>
            <person name="Rosenke K."/>
        </authorList>
    </citation>
    <scope>NUCLEOTIDE SEQUENCE</scope>
    <source>
        <strain evidence="2">86-1</strain>
    </source>
</reference>
<dbReference type="AlphaFoldDB" id="A0A212ITS7"/>
<gene>
    <name evidence="2" type="ORF">KL86DYS1_10115</name>
</gene>
<dbReference type="EMBL" id="FLUM01000001">
    <property type="protein sequence ID" value="SBV90592.1"/>
    <property type="molecule type" value="Genomic_DNA"/>
</dbReference>
<evidence type="ECO:0000256" key="1">
    <source>
        <dbReference type="SAM" id="Phobius"/>
    </source>
</evidence>
<dbReference type="RefSeq" id="WP_296937830.1">
    <property type="nucleotide sequence ID" value="NZ_LT599032.1"/>
</dbReference>